<feature type="transmembrane region" description="Helical" evidence="1">
    <location>
        <begin position="6"/>
        <end position="26"/>
    </location>
</feature>
<reference evidence="2 3" key="1">
    <citation type="journal article" date="2015" name="Stand. Genomic Sci.">
        <title>Genome sequence of a native-feather degrading extremely thermophilic Eubacterium, Fervidobacterium islandicum AW-1.</title>
        <authorList>
            <person name="Lee Y.J."/>
            <person name="Jeong H."/>
            <person name="Park G.S."/>
            <person name="Kwak Y."/>
            <person name="Lee S.J."/>
            <person name="Lee S.J."/>
            <person name="Park M.K."/>
            <person name="Kim J.Y."/>
            <person name="Kang H.K."/>
            <person name="Shin J.H."/>
            <person name="Lee D.W."/>
        </authorList>
    </citation>
    <scope>NUCLEOTIDE SEQUENCE [LARGE SCALE GENOMIC DNA]</scope>
    <source>
        <strain evidence="2 3">AW-1</strain>
    </source>
</reference>
<dbReference type="EMBL" id="CP014334">
    <property type="protein sequence ID" value="AMW32880.1"/>
    <property type="molecule type" value="Genomic_DNA"/>
</dbReference>
<sequence>MRKGSLLVEALVAMIIITFSIGIAMVSSFNLLQKSYENQALVELGDILLNECEKIITQNQSQISDSSKQIEYHGKKFTVTITRKTVNYRGKFIQTSEPADTTPLNMSSLANTVVVIVRVTDSKGRYIETRVVPKQW</sequence>
<name>A0AAI8CM02_FERIS</name>
<evidence type="ECO:0000313" key="2">
    <source>
        <dbReference type="EMBL" id="AMW32880.1"/>
    </source>
</evidence>
<organism evidence="2 3">
    <name type="scientific">Fervidobacterium islandicum</name>
    <dbReference type="NCBI Taxonomy" id="2423"/>
    <lineage>
        <taxon>Bacteria</taxon>
        <taxon>Thermotogati</taxon>
        <taxon>Thermotogota</taxon>
        <taxon>Thermotogae</taxon>
        <taxon>Thermotogales</taxon>
        <taxon>Fervidobacteriaceae</taxon>
        <taxon>Fervidobacterium</taxon>
    </lineage>
</organism>
<keyword evidence="1" id="KW-1133">Transmembrane helix</keyword>
<dbReference type="RefSeq" id="WP_033191889.1">
    <property type="nucleotide sequence ID" value="NZ_CP014334.2"/>
</dbReference>
<protein>
    <submittedName>
        <fullName evidence="2">Uncharacterized protein</fullName>
    </submittedName>
</protein>
<keyword evidence="1" id="KW-0472">Membrane</keyword>
<accession>A0AAI8CM02</accession>
<evidence type="ECO:0000313" key="3">
    <source>
        <dbReference type="Proteomes" id="UP000093740"/>
    </source>
</evidence>
<keyword evidence="3" id="KW-1185">Reference proteome</keyword>
<evidence type="ECO:0000256" key="1">
    <source>
        <dbReference type="SAM" id="Phobius"/>
    </source>
</evidence>
<dbReference type="Proteomes" id="UP000093740">
    <property type="component" value="Chromosome"/>
</dbReference>
<dbReference type="KEGG" id="fia:NA23_06115"/>
<keyword evidence="1" id="KW-0812">Transmembrane</keyword>
<dbReference type="AlphaFoldDB" id="A0AAI8CM02"/>
<proteinExistence type="predicted"/>
<gene>
    <name evidence="2" type="ORF">NA23_06115</name>
</gene>